<keyword evidence="3" id="KW-1185">Reference proteome</keyword>
<dbReference type="EMBL" id="PPTF01000015">
    <property type="protein sequence ID" value="POA99882.1"/>
    <property type="molecule type" value="Genomic_DNA"/>
</dbReference>
<dbReference type="PANTHER" id="PTHR30015">
    <property type="entry name" value="MRR RESTRICTION SYSTEM PROTEIN"/>
    <property type="match status" value="1"/>
</dbReference>
<dbReference type="SUPFAM" id="SSF52980">
    <property type="entry name" value="Restriction endonuclease-like"/>
    <property type="match status" value="1"/>
</dbReference>
<dbReference type="GO" id="GO:0009307">
    <property type="term" value="P:DNA restriction-modification system"/>
    <property type="evidence" value="ECO:0007669"/>
    <property type="project" value="InterPro"/>
</dbReference>
<reference evidence="2 3" key="1">
    <citation type="submission" date="2018-01" db="EMBL/GenBank/DDBJ databases">
        <title>Genomic Sequence of Chromobacterium MWU13-2610 from wild cranberry bogs within the Cape Cod National Seashore.</title>
        <authorList>
            <person name="O'Hara-Hanley K."/>
            <person name="Soby S."/>
            <person name="Harrison A."/>
        </authorList>
    </citation>
    <scope>NUCLEOTIDE SEQUENCE [LARGE SCALE GENOMIC DNA]</scope>
    <source>
        <strain evidence="2 3">MWU13-2610</strain>
    </source>
</reference>
<accession>A0A2K4MSC4</accession>
<dbReference type="REBASE" id="261550">
    <property type="entry name" value="Csp2610MrrP"/>
</dbReference>
<dbReference type="InterPro" id="IPR011856">
    <property type="entry name" value="tRNA_endonuc-like_dom_sf"/>
</dbReference>
<dbReference type="InterPro" id="IPR007560">
    <property type="entry name" value="Restrct_endonuc_IV_Mrr"/>
</dbReference>
<dbReference type="PANTHER" id="PTHR30015:SF7">
    <property type="entry name" value="TYPE IV METHYL-DIRECTED RESTRICTION ENZYME ECOKMRR"/>
    <property type="match status" value="1"/>
</dbReference>
<comment type="caution">
    <text evidence="2">The sequence shown here is derived from an EMBL/GenBank/DDBJ whole genome shotgun (WGS) entry which is preliminary data.</text>
</comment>
<dbReference type="RefSeq" id="WP_103317663.1">
    <property type="nucleotide sequence ID" value="NZ_PPTF01000015.1"/>
</dbReference>
<dbReference type="Gene3D" id="3.40.1350.10">
    <property type="match status" value="1"/>
</dbReference>
<keyword evidence="2" id="KW-0540">Nuclease</keyword>
<dbReference type="Pfam" id="PF04471">
    <property type="entry name" value="Mrr_cat"/>
    <property type="match status" value="1"/>
</dbReference>
<organism evidence="2 3">
    <name type="scientific">Chromobacterium sinusclupearum</name>
    <dbReference type="NCBI Taxonomy" id="2077146"/>
    <lineage>
        <taxon>Bacteria</taxon>
        <taxon>Pseudomonadati</taxon>
        <taxon>Pseudomonadota</taxon>
        <taxon>Betaproteobacteria</taxon>
        <taxon>Neisseriales</taxon>
        <taxon>Chromobacteriaceae</taxon>
        <taxon>Chromobacterium</taxon>
    </lineage>
</organism>
<gene>
    <name evidence="2" type="ORF">C2134_03835</name>
</gene>
<dbReference type="AlphaFoldDB" id="A0A2K4MSC4"/>
<protein>
    <submittedName>
        <fullName evidence="2">Restriction endonuclease</fullName>
    </submittedName>
</protein>
<dbReference type="InterPro" id="IPR052906">
    <property type="entry name" value="Type_IV_Methyl-Rstrct_Enzyme"/>
</dbReference>
<dbReference type="PIRSF" id="PIRSF031853">
    <property type="entry name" value="UPC031853"/>
    <property type="match status" value="1"/>
</dbReference>
<dbReference type="GO" id="GO:0003677">
    <property type="term" value="F:DNA binding"/>
    <property type="evidence" value="ECO:0007669"/>
    <property type="project" value="InterPro"/>
</dbReference>
<feature type="domain" description="Restriction endonuclease type IV Mrr" evidence="1">
    <location>
        <begin position="193"/>
        <end position="306"/>
    </location>
</feature>
<keyword evidence="2" id="KW-0255">Endonuclease</keyword>
<dbReference type="Proteomes" id="UP000236416">
    <property type="component" value="Unassembled WGS sequence"/>
</dbReference>
<evidence type="ECO:0000313" key="3">
    <source>
        <dbReference type="Proteomes" id="UP000236416"/>
    </source>
</evidence>
<keyword evidence="2" id="KW-0378">Hydrolase</keyword>
<proteinExistence type="predicted"/>
<evidence type="ECO:0000259" key="1">
    <source>
        <dbReference type="Pfam" id="PF04471"/>
    </source>
</evidence>
<evidence type="ECO:0000313" key="2">
    <source>
        <dbReference type="EMBL" id="POA99882.1"/>
    </source>
</evidence>
<dbReference type="GO" id="GO:0015666">
    <property type="term" value="F:restriction endodeoxyribonuclease activity"/>
    <property type="evidence" value="ECO:0007669"/>
    <property type="project" value="TreeGrafter"/>
</dbReference>
<dbReference type="GO" id="GO:0043590">
    <property type="term" value="C:bacterial nucleoid"/>
    <property type="evidence" value="ECO:0007669"/>
    <property type="project" value="TreeGrafter"/>
</dbReference>
<dbReference type="InterPro" id="IPR016984">
    <property type="entry name" value="UCP031853"/>
</dbReference>
<sequence length="331" mass="37376">MGSTWLVRADSGGRLAPEFKSRAIVAIGWIEAGNTLDLVTREDFSQRMAEAYPEDSKPKQRSAAGQVFRFVREVQVGDQVVTYDSARRLYLVGRIVSAARYDATLFEGEFPTYRQIEWLHEVARDDLTVKAKNSLGSTLTLFKVSAEIYREFEALMGGGQPQQASEEDEGLEEEDLLQDLQARSLEFIKDRVSKLDWEQMQDLTAGLLRAMGYKTRVSPSGPDRGKDIVASPDGFGFEQPRIIVEVKHRRGQMGTQEVRGFLAVIRHPGDKGLYVSTGGFSREAYYEAERANNPITLMDLDDLVEAILEHYEAMDLETRVLLPLKRVYWPA</sequence>
<dbReference type="InterPro" id="IPR011335">
    <property type="entry name" value="Restrct_endonuc-II-like"/>
</dbReference>
<name>A0A2K4MSC4_9NEIS</name>